<dbReference type="CDD" id="cd12156">
    <property type="entry name" value="HPPR"/>
    <property type="match status" value="1"/>
</dbReference>
<dbReference type="InterPro" id="IPR050223">
    <property type="entry name" value="D-isomer_2-hydroxyacid_DH"/>
</dbReference>
<keyword evidence="7" id="KW-1185">Reference proteome</keyword>
<evidence type="ECO:0000256" key="1">
    <source>
        <dbReference type="ARBA" id="ARBA00023002"/>
    </source>
</evidence>
<comment type="similarity">
    <text evidence="3">Belongs to the D-isomer specific 2-hydroxyacid dehydrogenase family.</text>
</comment>
<proteinExistence type="inferred from homology"/>
<dbReference type="SUPFAM" id="SSF51735">
    <property type="entry name" value="NAD(P)-binding Rossmann-fold domains"/>
    <property type="match status" value="1"/>
</dbReference>
<dbReference type="SUPFAM" id="SSF52283">
    <property type="entry name" value="Formate/glycerate dehydrogenase catalytic domain-like"/>
    <property type="match status" value="1"/>
</dbReference>
<dbReference type="PANTHER" id="PTHR10996:SF178">
    <property type="entry name" value="2-HYDROXYACID DEHYDROGENASE YGL185C-RELATED"/>
    <property type="match status" value="1"/>
</dbReference>
<dbReference type="PANTHER" id="PTHR10996">
    <property type="entry name" value="2-HYDROXYACID DEHYDROGENASE-RELATED"/>
    <property type="match status" value="1"/>
</dbReference>
<accession>A0ABT5MFT5</accession>
<dbReference type="InterPro" id="IPR029752">
    <property type="entry name" value="D-isomer_DH_CS1"/>
</dbReference>
<gene>
    <name evidence="6" type="ORF">PSQ39_12465</name>
</gene>
<name>A0ABT5MFT5_9BURK</name>
<dbReference type="RefSeq" id="WP_273927137.1">
    <property type="nucleotide sequence ID" value="NZ_JAQSIN010000001.1"/>
</dbReference>
<sequence>MSSSPIRLLQIGRQMPALEAALAAQYQVHRLADEADPQAFLAAHGAEFEALVTSAAIGVEHAVVQALPRLRVISSFGVGLDKIDVAAAKAQGVAVGYTPEVLTDCVADLAFGLLIDAARGLSAADRFVRRGDWESSKFPMSTRVSGKKLGIFGLGRIGSTIARRASGFDMTVRYTNRRPVEGVAYGFEPSLLALARWSDFLVIAAAGGPSTQHLVNAEVLSALGPQGFIVNVARGSVIDEAALIQALSHRSIAGAGLDVFEDEPHVPAALRALDNVVLLPHVASATHETRQAMADRVLANLASFFRDQTLVSAA</sequence>
<dbReference type="Proteomes" id="UP001528672">
    <property type="component" value="Unassembled WGS sequence"/>
</dbReference>
<evidence type="ECO:0000313" key="6">
    <source>
        <dbReference type="EMBL" id="MDD0815441.1"/>
    </source>
</evidence>
<dbReference type="InterPro" id="IPR006140">
    <property type="entry name" value="D-isomer_DH_NAD-bd"/>
</dbReference>
<dbReference type="InterPro" id="IPR036291">
    <property type="entry name" value="NAD(P)-bd_dom_sf"/>
</dbReference>
<dbReference type="Gene3D" id="3.40.50.720">
    <property type="entry name" value="NAD(P)-binding Rossmann-like Domain"/>
    <property type="match status" value="2"/>
</dbReference>
<evidence type="ECO:0000313" key="7">
    <source>
        <dbReference type="Proteomes" id="UP001528672"/>
    </source>
</evidence>
<reference evidence="6 7" key="1">
    <citation type="submission" date="2023-02" db="EMBL/GenBank/DDBJ databases">
        <title>Bacterial whole genome sequence for Curvibacter sp. HBC28.</title>
        <authorList>
            <person name="Le V."/>
            <person name="Ko S.-R."/>
            <person name="Ahn C.-Y."/>
            <person name="Oh H.-M."/>
        </authorList>
    </citation>
    <scope>NUCLEOTIDE SEQUENCE [LARGE SCALE GENOMIC DNA]</scope>
    <source>
        <strain evidence="6 7">HBC28</strain>
    </source>
</reference>
<evidence type="ECO:0000256" key="3">
    <source>
        <dbReference type="RuleBase" id="RU003719"/>
    </source>
</evidence>
<organism evidence="6 7">
    <name type="scientific">Curvibacter microcysteis</name>
    <dbReference type="NCBI Taxonomy" id="3026419"/>
    <lineage>
        <taxon>Bacteria</taxon>
        <taxon>Pseudomonadati</taxon>
        <taxon>Pseudomonadota</taxon>
        <taxon>Betaproteobacteria</taxon>
        <taxon>Burkholderiales</taxon>
        <taxon>Comamonadaceae</taxon>
        <taxon>Curvibacter</taxon>
    </lineage>
</organism>
<dbReference type="PROSITE" id="PS00065">
    <property type="entry name" value="D_2_HYDROXYACID_DH_1"/>
    <property type="match status" value="1"/>
</dbReference>
<dbReference type="Pfam" id="PF02826">
    <property type="entry name" value="2-Hacid_dh_C"/>
    <property type="match status" value="1"/>
</dbReference>
<keyword evidence="2" id="KW-0520">NAD</keyword>
<dbReference type="InterPro" id="IPR006139">
    <property type="entry name" value="D-isomer_2_OHA_DH_cat_dom"/>
</dbReference>
<evidence type="ECO:0000259" key="5">
    <source>
        <dbReference type="Pfam" id="PF02826"/>
    </source>
</evidence>
<dbReference type="Pfam" id="PF00389">
    <property type="entry name" value="2-Hacid_dh"/>
    <property type="match status" value="1"/>
</dbReference>
<evidence type="ECO:0000256" key="2">
    <source>
        <dbReference type="ARBA" id="ARBA00023027"/>
    </source>
</evidence>
<comment type="caution">
    <text evidence="6">The sequence shown here is derived from an EMBL/GenBank/DDBJ whole genome shotgun (WGS) entry which is preliminary data.</text>
</comment>
<feature type="domain" description="D-isomer specific 2-hydroxyacid dehydrogenase catalytic" evidence="4">
    <location>
        <begin position="25"/>
        <end position="311"/>
    </location>
</feature>
<evidence type="ECO:0000259" key="4">
    <source>
        <dbReference type="Pfam" id="PF00389"/>
    </source>
</evidence>
<dbReference type="EMBL" id="JAQSIO010000004">
    <property type="protein sequence ID" value="MDD0815441.1"/>
    <property type="molecule type" value="Genomic_DNA"/>
</dbReference>
<feature type="domain" description="D-isomer specific 2-hydroxyacid dehydrogenase NAD-binding" evidence="5">
    <location>
        <begin position="111"/>
        <end position="283"/>
    </location>
</feature>
<protein>
    <submittedName>
        <fullName evidence="6">2-hydroxyacid dehydrogenase</fullName>
    </submittedName>
</protein>
<keyword evidence="1 3" id="KW-0560">Oxidoreductase</keyword>